<evidence type="ECO:0000313" key="3">
    <source>
        <dbReference type="EMBL" id="UNZ04341.1"/>
    </source>
</evidence>
<sequence length="193" mass="21432">MTQQTRQAPKQDRQRTQQSERRDRQASQERTADGPTDTARGCPTGPGTAPALAQGWCALSALHGRIESHIERALQARHDLSVREFSVLNVLSEQHDGPGGHLRMHQVADSVVLSQSATTRLVTRLEERRLLSRYLCPDDRRGIYTNVTDEGRQLLEEARPTHDAALREALQDAAKRPELAPLVTAVETLAPHA</sequence>
<name>A0ABY3Z1Z0_STRRM</name>
<feature type="region of interest" description="Disordered" evidence="1">
    <location>
        <begin position="1"/>
        <end position="47"/>
    </location>
</feature>
<feature type="domain" description="HTH marR-type" evidence="2">
    <location>
        <begin position="52"/>
        <end position="191"/>
    </location>
</feature>
<protein>
    <submittedName>
        <fullName evidence="3">HTH-type transcriptional regulator MhqR</fullName>
    </submittedName>
</protein>
<proteinExistence type="predicted"/>
<dbReference type="InterPro" id="IPR039422">
    <property type="entry name" value="MarR/SlyA-like"/>
</dbReference>
<dbReference type="PANTHER" id="PTHR33164">
    <property type="entry name" value="TRANSCRIPTIONAL REGULATOR, MARR FAMILY"/>
    <property type="match status" value="1"/>
</dbReference>
<evidence type="ECO:0000256" key="1">
    <source>
        <dbReference type="SAM" id="MobiDB-lite"/>
    </source>
</evidence>
<feature type="compositionally biased region" description="Basic and acidic residues" evidence="1">
    <location>
        <begin position="9"/>
        <end position="32"/>
    </location>
</feature>
<dbReference type="SUPFAM" id="SSF46785">
    <property type="entry name" value="Winged helix' DNA-binding domain"/>
    <property type="match status" value="1"/>
</dbReference>
<dbReference type="PROSITE" id="PS50995">
    <property type="entry name" value="HTH_MARR_2"/>
    <property type="match status" value="1"/>
</dbReference>
<dbReference type="SMART" id="SM00347">
    <property type="entry name" value="HTH_MARR"/>
    <property type="match status" value="1"/>
</dbReference>
<evidence type="ECO:0000259" key="2">
    <source>
        <dbReference type="PROSITE" id="PS50995"/>
    </source>
</evidence>
<reference evidence="3 4" key="1">
    <citation type="submission" date="2022-03" db="EMBL/GenBank/DDBJ databases">
        <title>Complete genome of Streptomyces rimosus ssp. rimosus R7 (=ATCC 10970).</title>
        <authorList>
            <person name="Beganovic S."/>
            <person name="Ruckert C."/>
            <person name="Busche T."/>
            <person name="Kalinowski J."/>
            <person name="Wittmann C."/>
        </authorList>
    </citation>
    <scope>NUCLEOTIDE SEQUENCE [LARGE SCALE GENOMIC DNA]</scope>
    <source>
        <strain evidence="3 4">R7</strain>
    </source>
</reference>
<dbReference type="InterPro" id="IPR000835">
    <property type="entry name" value="HTH_MarR-typ"/>
</dbReference>
<dbReference type="Gene3D" id="1.10.10.10">
    <property type="entry name" value="Winged helix-like DNA-binding domain superfamily/Winged helix DNA-binding domain"/>
    <property type="match status" value="1"/>
</dbReference>
<dbReference type="InterPro" id="IPR036390">
    <property type="entry name" value="WH_DNA-bd_sf"/>
</dbReference>
<accession>A0ABY3Z1Z0</accession>
<dbReference type="InterPro" id="IPR036388">
    <property type="entry name" value="WH-like_DNA-bd_sf"/>
</dbReference>
<gene>
    <name evidence="3" type="primary">mhqR2</name>
    <name evidence="3" type="ORF">SRIMR7_19470</name>
</gene>
<dbReference type="PANTHER" id="PTHR33164:SF99">
    <property type="entry name" value="MARR FAMILY REGULATORY PROTEIN"/>
    <property type="match status" value="1"/>
</dbReference>
<organism evidence="3 4">
    <name type="scientific">Streptomyces rimosus subsp. rimosus</name>
    <dbReference type="NCBI Taxonomy" id="132474"/>
    <lineage>
        <taxon>Bacteria</taxon>
        <taxon>Bacillati</taxon>
        <taxon>Actinomycetota</taxon>
        <taxon>Actinomycetes</taxon>
        <taxon>Kitasatosporales</taxon>
        <taxon>Streptomycetaceae</taxon>
        <taxon>Streptomyces</taxon>
    </lineage>
</organism>
<dbReference type="Proteomes" id="UP000829494">
    <property type="component" value="Chromosome"/>
</dbReference>
<dbReference type="RefSeq" id="WP_003978913.1">
    <property type="nucleotide sequence ID" value="NZ_CP043497.1"/>
</dbReference>
<dbReference type="Pfam" id="PF12802">
    <property type="entry name" value="MarR_2"/>
    <property type="match status" value="1"/>
</dbReference>
<evidence type="ECO:0000313" key="4">
    <source>
        <dbReference type="Proteomes" id="UP000829494"/>
    </source>
</evidence>
<keyword evidence="4" id="KW-1185">Reference proteome</keyword>
<dbReference type="GeneID" id="66856563"/>
<dbReference type="EMBL" id="CP094298">
    <property type="protein sequence ID" value="UNZ04341.1"/>
    <property type="molecule type" value="Genomic_DNA"/>
</dbReference>